<protein>
    <recommendedName>
        <fullName evidence="3">MULE transposase domain-containing protein</fullName>
    </recommendedName>
</protein>
<proteinExistence type="predicted"/>
<gene>
    <name evidence="1" type="ORF">PR001_g17841</name>
</gene>
<dbReference type="EMBL" id="QXFV01001519">
    <property type="protein sequence ID" value="KAE9003956.1"/>
    <property type="molecule type" value="Genomic_DNA"/>
</dbReference>
<dbReference type="AlphaFoldDB" id="A0A6A3K941"/>
<organism evidence="1 2">
    <name type="scientific">Phytophthora rubi</name>
    <dbReference type="NCBI Taxonomy" id="129364"/>
    <lineage>
        <taxon>Eukaryota</taxon>
        <taxon>Sar</taxon>
        <taxon>Stramenopiles</taxon>
        <taxon>Oomycota</taxon>
        <taxon>Peronosporomycetes</taxon>
        <taxon>Peronosporales</taxon>
        <taxon>Peronosporaceae</taxon>
        <taxon>Phytophthora</taxon>
    </lineage>
</organism>
<evidence type="ECO:0000313" key="2">
    <source>
        <dbReference type="Proteomes" id="UP000429607"/>
    </source>
</evidence>
<name>A0A6A3K941_9STRA</name>
<accession>A0A6A3K941</accession>
<dbReference type="Proteomes" id="UP000429607">
    <property type="component" value="Unassembled WGS sequence"/>
</dbReference>
<evidence type="ECO:0008006" key="3">
    <source>
        <dbReference type="Google" id="ProtNLM"/>
    </source>
</evidence>
<evidence type="ECO:0000313" key="1">
    <source>
        <dbReference type="EMBL" id="KAE9003956.1"/>
    </source>
</evidence>
<reference evidence="1 2" key="1">
    <citation type="submission" date="2018-09" db="EMBL/GenBank/DDBJ databases">
        <title>Genomic investigation of the strawberry pathogen Phytophthora fragariae indicates pathogenicity is determined by transcriptional variation in three key races.</title>
        <authorList>
            <person name="Adams T.M."/>
            <person name="Armitage A.D."/>
            <person name="Sobczyk M.K."/>
            <person name="Bates H.J."/>
            <person name="Dunwell J.M."/>
            <person name="Nellist C.F."/>
            <person name="Harrison R.J."/>
        </authorList>
    </citation>
    <scope>NUCLEOTIDE SEQUENCE [LARGE SCALE GENOMIC DNA]</scope>
    <source>
        <strain evidence="1 2">SCRP249</strain>
    </source>
</reference>
<sequence>MGFGHPDLVRLLCYSSSALFIDGTFKMVSRPLTQCLIVMVKGPGVDVYVPAIQEACWNQYVTCYFDRRPINAVTDQFPLVKIIGCMFHWKQALRRKTIELRIPQDKIATALTPGVLDILTVILVD</sequence>
<comment type="caution">
    <text evidence="1">The sequence shown here is derived from an EMBL/GenBank/DDBJ whole genome shotgun (WGS) entry which is preliminary data.</text>
</comment>